<evidence type="ECO:0000313" key="14">
    <source>
        <dbReference type="Proteomes" id="UP000494272"/>
    </source>
</evidence>
<sequence length="204" mass="22713">MISVVDYGLGNLGSILNMFRKINVPAQLVTTPEEILVADKILLPGVGAFDVAMQELARRELIEPLKHQALQARIPILGICLGMQLLGNGSEEGKLPGLGFIDARSHLFRFPVARHLKVPHMGWNFIYPEQDSPILAGLTEQQSRFYFVHSYHVVCADPQDNLAMTDYGGKFTSMVQRGNVIGAQFHPEKSHRFGMQLLRNFAGM</sequence>
<evidence type="ECO:0000256" key="7">
    <source>
        <dbReference type="ARBA" id="ARBA00023239"/>
    </source>
</evidence>
<keyword evidence="3 10" id="KW-0028">Amino-acid biosynthesis</keyword>
<dbReference type="PROSITE" id="PS51274">
    <property type="entry name" value="GATASE_COBBQ"/>
    <property type="match status" value="1"/>
</dbReference>
<evidence type="ECO:0000256" key="5">
    <source>
        <dbReference type="ARBA" id="ARBA00022962"/>
    </source>
</evidence>
<dbReference type="Proteomes" id="UP000494272">
    <property type="component" value="Unassembled WGS sequence"/>
</dbReference>
<evidence type="ECO:0000256" key="8">
    <source>
        <dbReference type="ARBA" id="ARBA00047838"/>
    </source>
</evidence>
<evidence type="ECO:0000256" key="4">
    <source>
        <dbReference type="ARBA" id="ARBA00022801"/>
    </source>
</evidence>
<dbReference type="GO" id="GO:0000107">
    <property type="term" value="F:imidazoleglycerol-phosphate synthase activity"/>
    <property type="evidence" value="ECO:0007669"/>
    <property type="project" value="UniProtKB-UniRule"/>
</dbReference>
<feature type="active site" evidence="10 11">
    <location>
        <position position="188"/>
    </location>
</feature>
<evidence type="ECO:0000256" key="6">
    <source>
        <dbReference type="ARBA" id="ARBA00023102"/>
    </source>
</evidence>
<feature type="active site" evidence="10 11">
    <location>
        <position position="186"/>
    </location>
</feature>
<dbReference type="CDD" id="cd01748">
    <property type="entry name" value="GATase1_IGP_Synthase"/>
    <property type="match status" value="1"/>
</dbReference>
<dbReference type="EMBL" id="CADIKW010000010">
    <property type="protein sequence ID" value="CAB3898518.1"/>
    <property type="molecule type" value="Genomic_DNA"/>
</dbReference>
<keyword evidence="10" id="KW-0963">Cytoplasm</keyword>
<dbReference type="PANTHER" id="PTHR42701">
    <property type="entry name" value="IMIDAZOLE GLYCEROL PHOSPHATE SYNTHASE SUBUNIT HISH"/>
    <property type="match status" value="1"/>
</dbReference>
<feature type="domain" description="Glutamine amidotransferase" evidence="12">
    <location>
        <begin position="4"/>
        <end position="201"/>
    </location>
</feature>
<accession>A0A6S7E6S3</accession>
<proteinExistence type="inferred from homology"/>
<dbReference type="InterPro" id="IPR029062">
    <property type="entry name" value="Class_I_gatase-like"/>
</dbReference>
<dbReference type="EC" id="4.3.2.10" evidence="10"/>
<dbReference type="AlphaFoldDB" id="A0A6S7E6S3"/>
<evidence type="ECO:0000256" key="1">
    <source>
        <dbReference type="ARBA" id="ARBA00005091"/>
    </source>
</evidence>
<organism evidence="13 14">
    <name type="scientific">Achromobacter dolens</name>
    <dbReference type="NCBI Taxonomy" id="1287738"/>
    <lineage>
        <taxon>Bacteria</taxon>
        <taxon>Pseudomonadati</taxon>
        <taxon>Pseudomonadota</taxon>
        <taxon>Betaproteobacteria</taxon>
        <taxon>Burkholderiales</taxon>
        <taxon>Alcaligenaceae</taxon>
        <taxon>Achromobacter</taxon>
    </lineage>
</organism>
<evidence type="ECO:0000256" key="2">
    <source>
        <dbReference type="ARBA" id="ARBA00011152"/>
    </source>
</evidence>
<comment type="catalytic activity">
    <reaction evidence="8 10">
        <text>5-[(5-phospho-1-deoxy-D-ribulos-1-ylimino)methylamino]-1-(5-phospho-beta-D-ribosyl)imidazole-4-carboxamide + L-glutamine = D-erythro-1-(imidazol-4-yl)glycerol 3-phosphate + 5-amino-1-(5-phospho-beta-D-ribosyl)imidazole-4-carboxamide + L-glutamate + H(+)</text>
        <dbReference type="Rhea" id="RHEA:24793"/>
        <dbReference type="ChEBI" id="CHEBI:15378"/>
        <dbReference type="ChEBI" id="CHEBI:29985"/>
        <dbReference type="ChEBI" id="CHEBI:58278"/>
        <dbReference type="ChEBI" id="CHEBI:58359"/>
        <dbReference type="ChEBI" id="CHEBI:58475"/>
        <dbReference type="ChEBI" id="CHEBI:58525"/>
        <dbReference type="EC" id="4.3.2.10"/>
    </reaction>
</comment>
<gene>
    <name evidence="13" type="primary">hisH_2</name>
    <name evidence="10" type="synonym">hisH</name>
    <name evidence="13" type="ORF">LMG26841_04353</name>
</gene>
<dbReference type="RefSeq" id="WP_054500295.1">
    <property type="nucleotide sequence ID" value="NZ_CADIKW010000010.1"/>
</dbReference>
<evidence type="ECO:0000256" key="11">
    <source>
        <dbReference type="PIRSR" id="PIRSR000495-1"/>
    </source>
</evidence>
<keyword evidence="14" id="KW-1185">Reference proteome</keyword>
<comment type="subcellular location">
    <subcellularLocation>
        <location evidence="10">Cytoplasm</location>
    </subcellularLocation>
</comment>
<feature type="active site" description="Nucleophile" evidence="10 11">
    <location>
        <position position="80"/>
    </location>
</feature>
<dbReference type="PIRSF" id="PIRSF000495">
    <property type="entry name" value="Amidotransf_hisH"/>
    <property type="match status" value="1"/>
</dbReference>
<protein>
    <recommendedName>
        <fullName evidence="10">Imidazole glycerol phosphate synthase subunit HisH</fullName>
        <ecNumber evidence="10">4.3.2.10</ecNumber>
    </recommendedName>
    <alternativeName>
        <fullName evidence="10">IGP synthase glutaminase subunit</fullName>
        <ecNumber evidence="10">3.5.1.2</ecNumber>
    </alternativeName>
    <alternativeName>
        <fullName evidence="10">IGP synthase subunit HisH</fullName>
    </alternativeName>
    <alternativeName>
        <fullName evidence="10">ImGP synthase subunit HisH</fullName>
        <shortName evidence="10">IGPS subunit HisH</shortName>
    </alternativeName>
</protein>
<evidence type="ECO:0000313" key="13">
    <source>
        <dbReference type="EMBL" id="CAB3898518.1"/>
    </source>
</evidence>
<dbReference type="PROSITE" id="PS51273">
    <property type="entry name" value="GATASE_TYPE_1"/>
    <property type="match status" value="1"/>
</dbReference>
<dbReference type="Pfam" id="PF00117">
    <property type="entry name" value="GATase"/>
    <property type="match status" value="1"/>
</dbReference>
<keyword evidence="6 10" id="KW-0368">Histidine biosynthesis</keyword>
<evidence type="ECO:0000256" key="3">
    <source>
        <dbReference type="ARBA" id="ARBA00022605"/>
    </source>
</evidence>
<dbReference type="InterPro" id="IPR017926">
    <property type="entry name" value="GATASE"/>
</dbReference>
<dbReference type="GO" id="GO:0005737">
    <property type="term" value="C:cytoplasm"/>
    <property type="evidence" value="ECO:0007669"/>
    <property type="project" value="UniProtKB-SubCell"/>
</dbReference>
<dbReference type="UniPathway" id="UPA00031">
    <property type="reaction ID" value="UER00010"/>
</dbReference>
<dbReference type="HAMAP" id="MF_00278">
    <property type="entry name" value="HisH"/>
    <property type="match status" value="1"/>
</dbReference>
<dbReference type="NCBIfam" id="TIGR01855">
    <property type="entry name" value="IMP_synth_hisH"/>
    <property type="match status" value="1"/>
</dbReference>
<keyword evidence="5 10" id="KW-0315">Glutamine amidotransferase</keyword>
<comment type="subunit">
    <text evidence="2 10">Heterodimer of HisH and HisF.</text>
</comment>
<dbReference type="GO" id="GO:0004359">
    <property type="term" value="F:glutaminase activity"/>
    <property type="evidence" value="ECO:0007669"/>
    <property type="project" value="UniProtKB-EC"/>
</dbReference>
<dbReference type="GeneID" id="94357897"/>
<comment type="function">
    <text evidence="10">IGPS catalyzes the conversion of PRFAR and glutamine to IGP, AICAR and glutamate. The HisH subunit catalyzes the hydrolysis of glutamine to glutamate and ammonia as part of the synthesis of IGP and AICAR. The resulting ammonia molecule is channeled to the active site of HisF.</text>
</comment>
<comment type="pathway">
    <text evidence="1 10">Amino-acid biosynthesis; L-histidine biosynthesis; L-histidine from 5-phospho-alpha-D-ribose 1-diphosphate: step 5/9.</text>
</comment>
<dbReference type="SUPFAM" id="SSF52317">
    <property type="entry name" value="Class I glutamine amidotransferase-like"/>
    <property type="match status" value="1"/>
</dbReference>
<evidence type="ECO:0000256" key="10">
    <source>
        <dbReference type="HAMAP-Rule" id="MF_00278"/>
    </source>
</evidence>
<dbReference type="PANTHER" id="PTHR42701:SF1">
    <property type="entry name" value="IMIDAZOLE GLYCEROL PHOSPHATE SYNTHASE SUBUNIT HISH"/>
    <property type="match status" value="1"/>
</dbReference>
<dbReference type="EC" id="3.5.1.2" evidence="10"/>
<evidence type="ECO:0000256" key="9">
    <source>
        <dbReference type="ARBA" id="ARBA00049534"/>
    </source>
</evidence>
<evidence type="ECO:0000259" key="12">
    <source>
        <dbReference type="Pfam" id="PF00117"/>
    </source>
</evidence>
<dbReference type="Gene3D" id="3.40.50.880">
    <property type="match status" value="1"/>
</dbReference>
<keyword evidence="4 10" id="KW-0378">Hydrolase</keyword>
<keyword evidence="7 10" id="KW-0456">Lyase</keyword>
<name>A0A6S7E6S3_9BURK</name>
<dbReference type="InterPro" id="IPR010139">
    <property type="entry name" value="Imidazole-glycPsynth_HisH"/>
</dbReference>
<comment type="catalytic activity">
    <reaction evidence="9 10">
        <text>L-glutamine + H2O = L-glutamate + NH4(+)</text>
        <dbReference type="Rhea" id="RHEA:15889"/>
        <dbReference type="ChEBI" id="CHEBI:15377"/>
        <dbReference type="ChEBI" id="CHEBI:28938"/>
        <dbReference type="ChEBI" id="CHEBI:29985"/>
        <dbReference type="ChEBI" id="CHEBI:58359"/>
        <dbReference type="EC" id="3.5.1.2"/>
    </reaction>
</comment>
<dbReference type="GO" id="GO:0000105">
    <property type="term" value="P:L-histidine biosynthetic process"/>
    <property type="evidence" value="ECO:0007669"/>
    <property type="project" value="UniProtKB-UniRule"/>
</dbReference>
<reference evidence="13 14" key="1">
    <citation type="submission" date="2020-04" db="EMBL/GenBank/DDBJ databases">
        <authorList>
            <person name="De Canck E."/>
        </authorList>
    </citation>
    <scope>NUCLEOTIDE SEQUENCE [LARGE SCALE GENOMIC DNA]</scope>
    <source>
        <strain evidence="13 14">LMG 26841</strain>
    </source>
</reference>
<dbReference type="GO" id="GO:0016829">
    <property type="term" value="F:lyase activity"/>
    <property type="evidence" value="ECO:0007669"/>
    <property type="project" value="UniProtKB-KW"/>
</dbReference>